<accession>A0A974ZRY8</accession>
<dbReference type="SUPFAM" id="SSF48264">
    <property type="entry name" value="Cytochrome P450"/>
    <property type="match status" value="1"/>
</dbReference>
<proteinExistence type="inferred from homology"/>
<evidence type="ECO:0000256" key="7">
    <source>
        <dbReference type="RuleBase" id="RU000461"/>
    </source>
</evidence>
<keyword evidence="5 7" id="KW-0408">Iron</keyword>
<dbReference type="InterPro" id="IPR036396">
    <property type="entry name" value="Cyt_P450_sf"/>
</dbReference>
<gene>
    <name evidence="8" type="ORF">JWS13_06135</name>
</gene>
<comment type="similarity">
    <text evidence="1 7">Belongs to the cytochrome P450 family.</text>
</comment>
<name>A0A974ZRY8_9NOCA</name>
<dbReference type="Gene3D" id="1.10.630.10">
    <property type="entry name" value="Cytochrome P450"/>
    <property type="match status" value="1"/>
</dbReference>
<dbReference type="PANTHER" id="PTHR46696">
    <property type="entry name" value="P450, PUTATIVE (EUROFUNG)-RELATED"/>
    <property type="match status" value="1"/>
</dbReference>
<keyword evidence="6 7" id="KW-0503">Monooxygenase</keyword>
<dbReference type="PRINTS" id="PR00359">
    <property type="entry name" value="BP450"/>
</dbReference>
<dbReference type="InterPro" id="IPR001128">
    <property type="entry name" value="Cyt_P450"/>
</dbReference>
<dbReference type="Proteomes" id="UP000662986">
    <property type="component" value="Chromosome"/>
</dbReference>
<sequence length="419" mass="47113">MTTELTLDDLRRQYRRDYDPYNPVPIAEHLAEMADRREKLPISYSTRGNGCWVLTRYDDISSVLRRSNRGFISFPNDPDGINTQGSEEGMVPIEIDGPRHKQFRALLDPHFAPKKVALLEDGLRDWANRLIDDWIEDGTCDFVDGFALPFPGVTVLTIMGWPLDDLHTMNAWVSTLLHGVVGGTQDETNAARGKAHGEIRQYMLDLIAARRSAPHRDDVTSAALDAEIDDKKLTDLELFDMFLLMMLAGLDTVQSVLAQSMVYLAQHPEQWDAMFATPDSLEPAIEELLRWAAPAVPTRTVVHDSVDVAGITLTKGERVHFPLAVANRDPQYYPQPDEVNFDREAKPHLAFGLGPHRCVGLHLARLELKIAFTELRRRMPKFELVSGVEPHEHLGLAWGVENVHLTFPAGTRETEGSGR</sequence>
<reference evidence="8 9" key="1">
    <citation type="journal article" date="2021" name="Microbiol. Resour. Announc.">
        <title>Complete Genome Sequences of Two Rhodococcus sp. Strains with Large and Linear Chromosomes, Isolated from Apple Rhizosphere.</title>
        <authorList>
            <person name="Benning S."/>
            <person name="Brugnone N."/>
            <person name="Siani R."/>
            <person name="Kublik S."/>
            <person name="Schloter M."/>
            <person name="Rad V."/>
        </authorList>
    </citation>
    <scope>NUCLEOTIDE SEQUENCE [LARGE SCALE GENOMIC DNA]</scope>
    <source>
        <strain evidence="8 9">R79</strain>
    </source>
</reference>
<dbReference type="InterPro" id="IPR017972">
    <property type="entry name" value="Cyt_P450_CS"/>
</dbReference>
<dbReference type="Pfam" id="PF00067">
    <property type="entry name" value="p450"/>
    <property type="match status" value="2"/>
</dbReference>
<evidence type="ECO:0000256" key="3">
    <source>
        <dbReference type="ARBA" id="ARBA00022723"/>
    </source>
</evidence>
<keyword evidence="2 7" id="KW-0349">Heme</keyword>
<evidence type="ECO:0000313" key="9">
    <source>
        <dbReference type="Proteomes" id="UP000662986"/>
    </source>
</evidence>
<dbReference type="RefSeq" id="WP_206004979.1">
    <property type="nucleotide sequence ID" value="NZ_CP070619.1"/>
</dbReference>
<keyword evidence="4 7" id="KW-0560">Oxidoreductase</keyword>
<protein>
    <submittedName>
        <fullName evidence="8">Cytochrome P450</fullName>
    </submittedName>
</protein>
<dbReference type="PROSITE" id="PS00086">
    <property type="entry name" value="CYTOCHROME_P450"/>
    <property type="match status" value="1"/>
</dbReference>
<organism evidence="8 9">
    <name type="scientific">Rhodococcus pseudokoreensis</name>
    <dbReference type="NCBI Taxonomy" id="2811421"/>
    <lineage>
        <taxon>Bacteria</taxon>
        <taxon>Bacillati</taxon>
        <taxon>Actinomycetota</taxon>
        <taxon>Actinomycetes</taxon>
        <taxon>Mycobacteriales</taxon>
        <taxon>Nocardiaceae</taxon>
        <taxon>Rhodococcus</taxon>
    </lineage>
</organism>
<reference evidence="8 9" key="2">
    <citation type="journal article" date="2022" name="Arch. Microbiol.">
        <title>Rhodococcus pseudokoreensis sp. nov. isolated from the rhizosphere of young M26 apple rootstocks.</title>
        <authorList>
            <person name="Kampfer P."/>
            <person name="Glaeser S.P."/>
            <person name="Blom J."/>
            <person name="Wolf J."/>
            <person name="Benning S."/>
            <person name="Schloter M."/>
            <person name="Neumann-Schaal M."/>
        </authorList>
    </citation>
    <scope>NUCLEOTIDE SEQUENCE [LARGE SCALE GENOMIC DNA]</scope>
    <source>
        <strain evidence="8 9">R79</strain>
    </source>
</reference>
<keyword evidence="9" id="KW-1185">Reference proteome</keyword>
<evidence type="ECO:0000256" key="1">
    <source>
        <dbReference type="ARBA" id="ARBA00010617"/>
    </source>
</evidence>
<dbReference type="InterPro" id="IPR002397">
    <property type="entry name" value="Cyt_P450_B"/>
</dbReference>
<evidence type="ECO:0000313" key="8">
    <source>
        <dbReference type="EMBL" id="QSE88226.1"/>
    </source>
</evidence>
<evidence type="ECO:0000256" key="4">
    <source>
        <dbReference type="ARBA" id="ARBA00023002"/>
    </source>
</evidence>
<dbReference type="PRINTS" id="PR00385">
    <property type="entry name" value="P450"/>
</dbReference>
<dbReference type="EMBL" id="CP070619">
    <property type="protein sequence ID" value="QSE88226.1"/>
    <property type="molecule type" value="Genomic_DNA"/>
</dbReference>
<evidence type="ECO:0000256" key="2">
    <source>
        <dbReference type="ARBA" id="ARBA00022617"/>
    </source>
</evidence>
<evidence type="ECO:0000256" key="5">
    <source>
        <dbReference type="ARBA" id="ARBA00023004"/>
    </source>
</evidence>
<evidence type="ECO:0000256" key="6">
    <source>
        <dbReference type="ARBA" id="ARBA00023033"/>
    </source>
</evidence>
<dbReference type="PANTHER" id="PTHR46696:SF6">
    <property type="entry name" value="P450, PUTATIVE (EUROFUNG)-RELATED"/>
    <property type="match status" value="1"/>
</dbReference>
<keyword evidence="3 7" id="KW-0479">Metal-binding</keyword>